<dbReference type="Proteomes" id="UP000316123">
    <property type="component" value="Unassembled WGS sequence"/>
</dbReference>
<dbReference type="GO" id="GO:0009103">
    <property type="term" value="P:lipopolysaccharide biosynthetic process"/>
    <property type="evidence" value="ECO:0007669"/>
    <property type="project" value="TreeGrafter"/>
</dbReference>
<sequence>MSLKNQNKTEFRRDINGLRAWAVICVVLYHFGVPGFNGGFVGVDVFFVISGFLMTGIIIKGLESKNGFSISSFYIARARRIIPALIALCAALVFIGWSLLPAGEYSTLSINTITALTFTSNIKFWRETGYFFEDSKYN</sequence>
<dbReference type="OrthoDB" id="9767863at2"/>
<evidence type="ECO:0000313" key="3">
    <source>
        <dbReference type="EMBL" id="TWR52484.1"/>
    </source>
</evidence>
<dbReference type="GO" id="GO:0016747">
    <property type="term" value="F:acyltransferase activity, transferring groups other than amino-acyl groups"/>
    <property type="evidence" value="ECO:0007669"/>
    <property type="project" value="InterPro"/>
</dbReference>
<keyword evidence="1" id="KW-1133">Transmembrane helix</keyword>
<feature type="transmembrane region" description="Helical" evidence="1">
    <location>
        <begin position="80"/>
        <end position="100"/>
    </location>
</feature>
<dbReference type="PANTHER" id="PTHR23028">
    <property type="entry name" value="ACETYLTRANSFERASE"/>
    <property type="match status" value="1"/>
</dbReference>
<organism evidence="3 4">
    <name type="scientific">Pseudomonas marginalis</name>
    <name type="common">Pseudomonas panacis</name>
    <dbReference type="NCBI Taxonomy" id="298"/>
    <lineage>
        <taxon>Bacteria</taxon>
        <taxon>Pseudomonadati</taxon>
        <taxon>Pseudomonadota</taxon>
        <taxon>Gammaproteobacteria</taxon>
        <taxon>Pseudomonadales</taxon>
        <taxon>Pseudomonadaceae</taxon>
        <taxon>Pseudomonas</taxon>
    </lineage>
</organism>
<feature type="transmembrane region" description="Helical" evidence="1">
    <location>
        <begin position="16"/>
        <end position="33"/>
    </location>
</feature>
<comment type="caution">
    <text evidence="3">The sequence shown here is derived from an EMBL/GenBank/DDBJ whole genome shotgun (WGS) entry which is preliminary data.</text>
</comment>
<keyword evidence="1" id="KW-0472">Membrane</keyword>
<proteinExistence type="predicted"/>
<keyword evidence="1" id="KW-0812">Transmembrane</keyword>
<dbReference type="GO" id="GO:0016020">
    <property type="term" value="C:membrane"/>
    <property type="evidence" value="ECO:0007669"/>
    <property type="project" value="TreeGrafter"/>
</dbReference>
<evidence type="ECO:0000259" key="2">
    <source>
        <dbReference type="Pfam" id="PF01757"/>
    </source>
</evidence>
<dbReference type="InterPro" id="IPR002656">
    <property type="entry name" value="Acyl_transf_3_dom"/>
</dbReference>
<evidence type="ECO:0000256" key="1">
    <source>
        <dbReference type="SAM" id="Phobius"/>
    </source>
</evidence>
<dbReference type="EMBL" id="VFEQ01000024">
    <property type="protein sequence ID" value="TWR52484.1"/>
    <property type="molecule type" value="Genomic_DNA"/>
</dbReference>
<feature type="transmembrane region" description="Helical" evidence="1">
    <location>
        <begin position="39"/>
        <end position="59"/>
    </location>
</feature>
<dbReference type="InterPro" id="IPR050879">
    <property type="entry name" value="Acyltransferase_3"/>
</dbReference>
<accession>A0A9X9BN68</accession>
<evidence type="ECO:0000313" key="4">
    <source>
        <dbReference type="Proteomes" id="UP000316123"/>
    </source>
</evidence>
<protein>
    <submittedName>
        <fullName evidence="3">Acyltransferase</fullName>
    </submittedName>
</protein>
<feature type="domain" description="Acyltransferase 3" evidence="2">
    <location>
        <begin position="14"/>
        <end position="111"/>
    </location>
</feature>
<dbReference type="Pfam" id="PF01757">
    <property type="entry name" value="Acyl_transf_3"/>
    <property type="match status" value="1"/>
</dbReference>
<dbReference type="AlphaFoldDB" id="A0A9X9BN68"/>
<gene>
    <name evidence="3" type="ORF">FIV41_25665</name>
</gene>
<keyword evidence="3" id="KW-0012">Acyltransferase</keyword>
<keyword evidence="3" id="KW-0808">Transferase</keyword>
<dbReference type="PANTHER" id="PTHR23028:SF53">
    <property type="entry name" value="ACYL_TRANSF_3 DOMAIN-CONTAINING PROTEIN"/>
    <property type="match status" value="1"/>
</dbReference>
<reference evidence="3 4" key="1">
    <citation type="submission" date="2019-06" db="EMBL/GenBank/DDBJ databases">
        <title>Pseudomonas bimorpha sp. nov. isolated from bovine raw milk and skim milk concentrate.</title>
        <authorList>
            <person name="Hofmann K."/>
            <person name="Huptas C."/>
            <person name="Doll E."/>
            <person name="Scherer S."/>
            <person name="Wenning M."/>
        </authorList>
    </citation>
    <scope>NUCLEOTIDE SEQUENCE [LARGE SCALE GENOMIC DNA]</scope>
    <source>
        <strain evidence="3 4">DSM 13124</strain>
    </source>
</reference>
<name>A0A9X9BN68_PSEMA</name>